<evidence type="ECO:0000256" key="1">
    <source>
        <dbReference type="ARBA" id="ARBA00023125"/>
    </source>
</evidence>
<dbReference type="Gene3D" id="1.10.357.10">
    <property type="entry name" value="Tetracycline Repressor, domain 2"/>
    <property type="match status" value="1"/>
</dbReference>
<dbReference type="AlphaFoldDB" id="A0A7X0SWN8"/>
<dbReference type="PROSITE" id="PS50977">
    <property type="entry name" value="HTH_TETR_2"/>
    <property type="match status" value="1"/>
</dbReference>
<reference evidence="4 5" key="1">
    <citation type="submission" date="2020-08" db="EMBL/GenBank/DDBJ databases">
        <title>Cohnella phylogeny.</title>
        <authorList>
            <person name="Dunlap C."/>
        </authorList>
    </citation>
    <scope>NUCLEOTIDE SEQUENCE [LARGE SCALE GENOMIC DNA]</scope>
    <source>
        <strain evidence="4 5">CBP 2801</strain>
    </source>
</reference>
<dbReference type="PANTHER" id="PTHR43479:SF11">
    <property type="entry name" value="ACREF_ENVCD OPERON REPRESSOR-RELATED"/>
    <property type="match status" value="1"/>
</dbReference>
<accession>A0A7X0SWN8</accession>
<dbReference type="EMBL" id="JACJVO010000046">
    <property type="protein sequence ID" value="MBB6735333.1"/>
    <property type="molecule type" value="Genomic_DNA"/>
</dbReference>
<feature type="DNA-binding region" description="H-T-H motif" evidence="2">
    <location>
        <begin position="24"/>
        <end position="43"/>
    </location>
</feature>
<dbReference type="SUPFAM" id="SSF46689">
    <property type="entry name" value="Homeodomain-like"/>
    <property type="match status" value="1"/>
</dbReference>
<keyword evidence="1 2" id="KW-0238">DNA-binding</keyword>
<dbReference type="PANTHER" id="PTHR43479">
    <property type="entry name" value="ACREF/ENVCD OPERON REPRESSOR-RELATED"/>
    <property type="match status" value="1"/>
</dbReference>
<proteinExistence type="predicted"/>
<name>A0A7X0SWN8_9BACL</name>
<evidence type="ECO:0000259" key="3">
    <source>
        <dbReference type="PROSITE" id="PS50977"/>
    </source>
</evidence>
<sequence>MDIREEIFRIGKNLFGTKGFKKTNIKEIAQSAGIGVGTFYNYYASKERLFLEIYIQENENLKKRLMESIDLDREPAKVIRELIEGNLEAIHTNPILGEWYRKDFYKELEQYYRNEDGTNIDSFRGFYLDLFRKWRAEGKIREDIDEELLPGFLDSLVYLDTHKEEIGLHYFPQMIQYLAEFIMQGLTKSPK</sequence>
<comment type="caution">
    <text evidence="4">The sequence shown here is derived from an EMBL/GenBank/DDBJ whole genome shotgun (WGS) entry which is preliminary data.</text>
</comment>
<dbReference type="InterPro" id="IPR050624">
    <property type="entry name" value="HTH-type_Tx_Regulator"/>
</dbReference>
<evidence type="ECO:0000256" key="2">
    <source>
        <dbReference type="PROSITE-ProRule" id="PRU00335"/>
    </source>
</evidence>
<dbReference type="InterPro" id="IPR009057">
    <property type="entry name" value="Homeodomain-like_sf"/>
</dbReference>
<dbReference type="PRINTS" id="PR00455">
    <property type="entry name" value="HTHTETR"/>
</dbReference>
<feature type="domain" description="HTH tetR-type" evidence="3">
    <location>
        <begin position="1"/>
        <end position="61"/>
    </location>
</feature>
<dbReference type="RefSeq" id="WP_185132985.1">
    <property type="nucleotide sequence ID" value="NZ_JACJVO010000046.1"/>
</dbReference>
<keyword evidence="5" id="KW-1185">Reference proteome</keyword>
<evidence type="ECO:0000313" key="5">
    <source>
        <dbReference type="Proteomes" id="UP000564644"/>
    </source>
</evidence>
<dbReference type="InterPro" id="IPR001647">
    <property type="entry name" value="HTH_TetR"/>
</dbReference>
<dbReference type="Proteomes" id="UP000564644">
    <property type="component" value="Unassembled WGS sequence"/>
</dbReference>
<evidence type="ECO:0000313" key="4">
    <source>
        <dbReference type="EMBL" id="MBB6735333.1"/>
    </source>
</evidence>
<organism evidence="4 5">
    <name type="scientific">Cohnella zeiphila</name>
    <dbReference type="NCBI Taxonomy" id="2761120"/>
    <lineage>
        <taxon>Bacteria</taxon>
        <taxon>Bacillati</taxon>
        <taxon>Bacillota</taxon>
        <taxon>Bacilli</taxon>
        <taxon>Bacillales</taxon>
        <taxon>Paenibacillaceae</taxon>
        <taxon>Cohnella</taxon>
    </lineage>
</organism>
<protein>
    <submittedName>
        <fullName evidence="4">TetR/AcrR family transcriptional regulator</fullName>
    </submittedName>
</protein>
<dbReference type="GO" id="GO:0003677">
    <property type="term" value="F:DNA binding"/>
    <property type="evidence" value="ECO:0007669"/>
    <property type="project" value="UniProtKB-UniRule"/>
</dbReference>
<gene>
    <name evidence="4" type="ORF">H7C18_30905</name>
</gene>
<dbReference type="Pfam" id="PF00440">
    <property type="entry name" value="TetR_N"/>
    <property type="match status" value="1"/>
</dbReference>